<evidence type="ECO:0000313" key="11">
    <source>
        <dbReference type="EMBL" id="EWS80870.1"/>
    </source>
</evidence>
<comment type="caution">
    <text evidence="11">The sequence shown here is derived from an EMBL/GenBank/DDBJ whole genome shotgun (WGS) entry which is preliminary data.</text>
</comment>
<evidence type="ECO:0000256" key="1">
    <source>
        <dbReference type="ARBA" id="ARBA00012513"/>
    </source>
</evidence>
<dbReference type="Gene3D" id="1.10.510.10">
    <property type="entry name" value="Transferase(Phosphotransferase) domain 1"/>
    <property type="match status" value="1"/>
</dbReference>
<dbReference type="CDD" id="cd14014">
    <property type="entry name" value="STKc_PknB_like"/>
    <property type="match status" value="1"/>
</dbReference>
<dbReference type="InterPro" id="IPR011009">
    <property type="entry name" value="Kinase-like_dom_sf"/>
</dbReference>
<dbReference type="Proteomes" id="UP000023067">
    <property type="component" value="Unassembled WGS sequence"/>
</dbReference>
<feature type="compositionally biased region" description="Low complexity" evidence="8">
    <location>
        <begin position="329"/>
        <end position="357"/>
    </location>
</feature>
<feature type="transmembrane region" description="Helical" evidence="9">
    <location>
        <begin position="425"/>
        <end position="447"/>
    </location>
</feature>
<evidence type="ECO:0000256" key="2">
    <source>
        <dbReference type="ARBA" id="ARBA00022527"/>
    </source>
</evidence>
<feature type="compositionally biased region" description="Low complexity" evidence="8">
    <location>
        <begin position="404"/>
        <end position="419"/>
    </location>
</feature>
<keyword evidence="12" id="KW-1185">Reference proteome</keyword>
<dbReference type="PATRIC" id="fig|396014.3.peg.2273"/>
<feature type="region of interest" description="Disordered" evidence="8">
    <location>
        <begin position="320"/>
        <end position="357"/>
    </location>
</feature>
<feature type="region of interest" description="Disordered" evidence="8">
    <location>
        <begin position="454"/>
        <end position="476"/>
    </location>
</feature>
<reference evidence="11 12" key="1">
    <citation type="submission" date="2014-02" db="EMBL/GenBank/DDBJ databases">
        <title>Genome sequence of Brachybacterium phenoliresistens strain W13A50.</title>
        <authorList>
            <person name="Wang X."/>
        </authorList>
    </citation>
    <scope>NUCLEOTIDE SEQUENCE [LARGE SCALE GENOMIC DNA]</scope>
    <source>
        <strain evidence="11 12">W13A50</strain>
    </source>
</reference>
<evidence type="ECO:0000313" key="12">
    <source>
        <dbReference type="Proteomes" id="UP000023067"/>
    </source>
</evidence>
<evidence type="ECO:0000256" key="3">
    <source>
        <dbReference type="ARBA" id="ARBA00022679"/>
    </source>
</evidence>
<dbReference type="AlphaFoldDB" id="Z9JR57"/>
<sequence>MSTRPPSPHPELPGYQYEKLLGSGGFADVFLYRQFRPQRRVAIKVLLANVLDDSVRRQFDGEANVMATMSTHPSIVTIHTADVSADHRPYLVMEYCPRPNYGVRFRKERITVAEALRVGVQIAGAVETAHRAGILHRDIKPANILVTEYNRPALTDFGISIVADSGEDLEDSQGMSIPWSPPEFFADPPRADQRSDVFSLSATVYSLLAGRTPFELPGRRNTASDLIHRISSEPLAPLLRPDVPEALDRVLSIAMAKDPAGRYDSALAFGRALQQVEMQLSLPITQMDVLDDRGAPAPAAGPGGEDDELDAHTRIRKVATVDPEAAVTGPPAQSAGPGSAGAMTSPPSGPAAGAMAPAGSDRYAAIAPPLAGGASASSAPAAGTGGEGDATMLRPVAPPPSPDAGPASPSGSAAEGSGSARRVPAWPFVALAGVLVLVLGIGATIAVRTAFPSAEEAPPTAEIQDPAGGASRLSPPTGVTLQIIAEGQGPEPGKVKVSWTMPADMTEDDYIQLTWVELPDGYGRYSAPVYERVHQSRVIALPPNQPGACLAVRTINDSGGASAPETVCLSGET</sequence>
<dbReference type="InterPro" id="IPR000719">
    <property type="entry name" value="Prot_kinase_dom"/>
</dbReference>
<dbReference type="Gene3D" id="3.30.200.20">
    <property type="entry name" value="Phosphorylase Kinase, domain 1"/>
    <property type="match status" value="1"/>
</dbReference>
<evidence type="ECO:0000256" key="7">
    <source>
        <dbReference type="PROSITE-ProRule" id="PRU10141"/>
    </source>
</evidence>
<keyword evidence="4 7" id="KW-0547">Nucleotide-binding</keyword>
<dbReference type="STRING" id="396014.BF93_01165"/>
<feature type="binding site" evidence="7">
    <location>
        <position position="44"/>
    </location>
    <ligand>
        <name>ATP</name>
        <dbReference type="ChEBI" id="CHEBI:30616"/>
    </ligand>
</feature>
<evidence type="ECO:0000256" key="9">
    <source>
        <dbReference type="SAM" id="Phobius"/>
    </source>
</evidence>
<dbReference type="GO" id="GO:0004674">
    <property type="term" value="F:protein serine/threonine kinase activity"/>
    <property type="evidence" value="ECO:0007669"/>
    <property type="project" value="UniProtKB-KW"/>
</dbReference>
<keyword evidence="9" id="KW-0812">Transmembrane</keyword>
<dbReference type="PROSITE" id="PS00107">
    <property type="entry name" value="PROTEIN_KINASE_ATP"/>
    <property type="match status" value="1"/>
</dbReference>
<dbReference type="eggNOG" id="COG0515">
    <property type="taxonomic scope" value="Bacteria"/>
</dbReference>
<keyword evidence="9" id="KW-0472">Membrane</keyword>
<protein>
    <recommendedName>
        <fullName evidence="1">non-specific serine/threonine protein kinase</fullName>
        <ecNumber evidence="1">2.7.11.1</ecNumber>
    </recommendedName>
</protein>
<evidence type="ECO:0000256" key="4">
    <source>
        <dbReference type="ARBA" id="ARBA00022741"/>
    </source>
</evidence>
<dbReference type="EC" id="2.7.11.1" evidence="1"/>
<dbReference type="RefSeq" id="WP_038372800.1">
    <property type="nucleotide sequence ID" value="NZ_KK069996.1"/>
</dbReference>
<gene>
    <name evidence="11" type="ORF">BF93_01165</name>
</gene>
<keyword evidence="6 7" id="KW-0067">ATP-binding</keyword>
<keyword evidence="5 11" id="KW-0418">Kinase</keyword>
<name>Z9JR57_9MICO</name>
<dbReference type="SUPFAM" id="SSF56112">
    <property type="entry name" value="Protein kinase-like (PK-like)"/>
    <property type="match status" value="1"/>
</dbReference>
<dbReference type="HOGENOM" id="CLU_000288_129_0_11"/>
<evidence type="ECO:0000256" key="8">
    <source>
        <dbReference type="SAM" id="MobiDB-lite"/>
    </source>
</evidence>
<feature type="region of interest" description="Disordered" evidence="8">
    <location>
        <begin position="371"/>
        <end position="419"/>
    </location>
</feature>
<dbReference type="OrthoDB" id="9762169at2"/>
<dbReference type="GO" id="GO:0005524">
    <property type="term" value="F:ATP binding"/>
    <property type="evidence" value="ECO:0007669"/>
    <property type="project" value="UniProtKB-UniRule"/>
</dbReference>
<dbReference type="SMART" id="SM00220">
    <property type="entry name" value="S_TKc"/>
    <property type="match status" value="1"/>
</dbReference>
<dbReference type="InterPro" id="IPR017441">
    <property type="entry name" value="Protein_kinase_ATP_BS"/>
</dbReference>
<keyword evidence="3" id="KW-0808">Transferase</keyword>
<dbReference type="PROSITE" id="PS50011">
    <property type="entry name" value="PROTEIN_KINASE_DOM"/>
    <property type="match status" value="1"/>
</dbReference>
<evidence type="ECO:0000256" key="5">
    <source>
        <dbReference type="ARBA" id="ARBA00022777"/>
    </source>
</evidence>
<dbReference type="PROSITE" id="PS00108">
    <property type="entry name" value="PROTEIN_KINASE_ST"/>
    <property type="match status" value="1"/>
</dbReference>
<keyword evidence="2 11" id="KW-0723">Serine/threonine-protein kinase</keyword>
<feature type="domain" description="Protein kinase" evidence="10">
    <location>
        <begin position="15"/>
        <end position="278"/>
    </location>
</feature>
<dbReference type="InterPro" id="IPR008271">
    <property type="entry name" value="Ser/Thr_kinase_AS"/>
</dbReference>
<dbReference type="PANTHER" id="PTHR43289:SF6">
    <property type="entry name" value="SERINE_THREONINE-PROTEIN KINASE NEKL-3"/>
    <property type="match status" value="1"/>
</dbReference>
<feature type="compositionally biased region" description="Low complexity" evidence="8">
    <location>
        <begin position="371"/>
        <end position="382"/>
    </location>
</feature>
<dbReference type="PANTHER" id="PTHR43289">
    <property type="entry name" value="MITOGEN-ACTIVATED PROTEIN KINASE KINASE KINASE 20-RELATED"/>
    <property type="match status" value="1"/>
</dbReference>
<accession>Z9JR57</accession>
<evidence type="ECO:0000259" key="10">
    <source>
        <dbReference type="PROSITE" id="PS50011"/>
    </source>
</evidence>
<dbReference type="Pfam" id="PF00069">
    <property type="entry name" value="Pkinase"/>
    <property type="match status" value="1"/>
</dbReference>
<organism evidence="11 12">
    <name type="scientific">Brachybacterium phenoliresistens</name>
    <dbReference type="NCBI Taxonomy" id="396014"/>
    <lineage>
        <taxon>Bacteria</taxon>
        <taxon>Bacillati</taxon>
        <taxon>Actinomycetota</taxon>
        <taxon>Actinomycetes</taxon>
        <taxon>Micrococcales</taxon>
        <taxon>Dermabacteraceae</taxon>
        <taxon>Brachybacterium</taxon>
    </lineage>
</organism>
<dbReference type="EMBL" id="JDYK01000011">
    <property type="protein sequence ID" value="EWS80870.1"/>
    <property type="molecule type" value="Genomic_DNA"/>
</dbReference>
<evidence type="ECO:0000256" key="6">
    <source>
        <dbReference type="ARBA" id="ARBA00022840"/>
    </source>
</evidence>
<proteinExistence type="predicted"/>
<keyword evidence="9" id="KW-1133">Transmembrane helix</keyword>